<dbReference type="Proteomes" id="UP001222932">
    <property type="component" value="Unassembled WGS sequence"/>
</dbReference>
<accession>A0AAD3YC48</accession>
<feature type="compositionally biased region" description="Pro residues" evidence="1">
    <location>
        <begin position="363"/>
        <end position="372"/>
    </location>
</feature>
<keyword evidence="3" id="KW-1185">Reference proteome</keyword>
<name>A0AAD3YC48_9TREE</name>
<feature type="region of interest" description="Disordered" evidence="1">
    <location>
        <begin position="303"/>
        <end position="416"/>
    </location>
</feature>
<proteinExistence type="predicted"/>
<dbReference type="EMBL" id="BTCM01000003">
    <property type="protein sequence ID" value="GMK56587.1"/>
    <property type="molecule type" value="Genomic_DNA"/>
</dbReference>
<feature type="compositionally biased region" description="Low complexity" evidence="1">
    <location>
        <begin position="1"/>
        <end position="30"/>
    </location>
</feature>
<evidence type="ECO:0000313" key="3">
    <source>
        <dbReference type="Proteomes" id="UP001222932"/>
    </source>
</evidence>
<organism evidence="2 3">
    <name type="scientific">Cutaneotrichosporon spelunceum</name>
    <dbReference type="NCBI Taxonomy" id="1672016"/>
    <lineage>
        <taxon>Eukaryota</taxon>
        <taxon>Fungi</taxon>
        <taxon>Dikarya</taxon>
        <taxon>Basidiomycota</taxon>
        <taxon>Agaricomycotina</taxon>
        <taxon>Tremellomycetes</taxon>
        <taxon>Trichosporonales</taxon>
        <taxon>Trichosporonaceae</taxon>
        <taxon>Cutaneotrichosporon</taxon>
    </lineage>
</organism>
<gene>
    <name evidence="2" type="ORF">CspeluHIS016_0304270</name>
</gene>
<feature type="region of interest" description="Disordered" evidence="1">
    <location>
        <begin position="1"/>
        <end position="70"/>
    </location>
</feature>
<protein>
    <recommendedName>
        <fullName evidence="4">Something about silencing protein 4 domain-containing protein</fullName>
    </recommendedName>
</protein>
<evidence type="ECO:0000256" key="1">
    <source>
        <dbReference type="SAM" id="MobiDB-lite"/>
    </source>
</evidence>
<feature type="compositionally biased region" description="Low complexity" evidence="1">
    <location>
        <begin position="389"/>
        <end position="402"/>
    </location>
</feature>
<feature type="compositionally biased region" description="Low complexity" evidence="1">
    <location>
        <begin position="39"/>
        <end position="51"/>
    </location>
</feature>
<evidence type="ECO:0008006" key="4">
    <source>
        <dbReference type="Google" id="ProtNLM"/>
    </source>
</evidence>
<feature type="compositionally biased region" description="Basic and acidic residues" evidence="1">
    <location>
        <begin position="60"/>
        <end position="70"/>
    </location>
</feature>
<comment type="caution">
    <text evidence="2">The sequence shown here is derived from an EMBL/GenBank/DDBJ whole genome shotgun (WGS) entry which is preliminary data.</text>
</comment>
<reference evidence="2" key="1">
    <citation type="journal article" date="2023" name="BMC Genomics">
        <title>Chromosome-level genome assemblies of Cutaneotrichosporon spp. (Trichosporonales, Basidiomycota) reveal imbalanced evolution between nucleotide sequences and chromosome synteny.</title>
        <authorList>
            <person name="Kobayashi Y."/>
            <person name="Kayamori A."/>
            <person name="Aoki K."/>
            <person name="Shiwa Y."/>
            <person name="Matsutani M."/>
            <person name="Fujita N."/>
            <person name="Sugita T."/>
            <person name="Iwasaki W."/>
            <person name="Tanaka N."/>
            <person name="Takashima M."/>
        </authorList>
    </citation>
    <scope>NUCLEOTIDE SEQUENCE</scope>
    <source>
        <strain evidence="2">HIS016</strain>
    </source>
</reference>
<evidence type="ECO:0000313" key="2">
    <source>
        <dbReference type="EMBL" id="GMK56587.1"/>
    </source>
</evidence>
<dbReference type="AlphaFoldDB" id="A0AAD3YC48"/>
<sequence length="494" mass="54594">MPPRGSPRVGASAPAPARSAAGDAPGPSARLTLRPRGIADNASSDVSVASSPLTPMSEVNEERKGKAPERRVLPARIRRAAGGAEGIRELEEMVVDWLERFADCGSGPPKTLQIVLTTLPCALVTPKPYTVAVKAKNDPPQPEAGPSRPRIETPSWMFVRAGEDDREEAREELAAARAHVPHSPAKRLRGGLIGHDIGEDTSDAYYEKQHRKFEVFERRQRIRERETLSFERYKMRARVDHLRALPAPQWAAVVAGVLSRADGGWDRGRAKLAAEGADWLRRRLIREGRELLNRYDELLPSTAESKKPRFLDPPDSPPRQKEPKHRGPSRLQSVNPETSPRKRTHHTPTPEPDPDTDSSLSDPPSPTPPPTPPRKKIILRLPARSSLTPQPASRPSSPAVPAGRKAPKDRASPAIGRLKSVLEEAARKRELETLDTENGTKRRVRAFGMPLPPSVERKSEFELPENDYRPILVARGREQSEEMDMEGVEAAVVL</sequence>
<reference evidence="2" key="2">
    <citation type="submission" date="2023-06" db="EMBL/GenBank/DDBJ databases">
        <authorList>
            <person name="Kobayashi Y."/>
            <person name="Kayamori A."/>
            <person name="Aoki K."/>
            <person name="Shiwa Y."/>
            <person name="Fujita N."/>
            <person name="Sugita T."/>
            <person name="Iwasaki W."/>
            <person name="Tanaka N."/>
            <person name="Takashima M."/>
        </authorList>
    </citation>
    <scope>NUCLEOTIDE SEQUENCE</scope>
    <source>
        <strain evidence="2">HIS016</strain>
    </source>
</reference>
<feature type="region of interest" description="Disordered" evidence="1">
    <location>
        <begin position="433"/>
        <end position="459"/>
    </location>
</feature>